<dbReference type="SUPFAM" id="SSF54928">
    <property type="entry name" value="RNA-binding domain, RBD"/>
    <property type="match status" value="2"/>
</dbReference>
<dbReference type="PANTHER" id="PTHR48025:SF1">
    <property type="entry name" value="RRM DOMAIN-CONTAINING PROTEIN"/>
    <property type="match status" value="1"/>
</dbReference>
<organism evidence="5 6">
    <name type="scientific">Blepharisma stoltei</name>
    <dbReference type="NCBI Taxonomy" id="1481888"/>
    <lineage>
        <taxon>Eukaryota</taxon>
        <taxon>Sar</taxon>
        <taxon>Alveolata</taxon>
        <taxon>Ciliophora</taxon>
        <taxon>Postciliodesmatophora</taxon>
        <taxon>Heterotrichea</taxon>
        <taxon>Heterotrichida</taxon>
        <taxon>Blepharismidae</taxon>
        <taxon>Blepharisma</taxon>
    </lineage>
</organism>
<reference evidence="5" key="1">
    <citation type="submission" date="2021-09" db="EMBL/GenBank/DDBJ databases">
        <authorList>
            <consortium name="AG Swart"/>
            <person name="Singh M."/>
            <person name="Singh A."/>
            <person name="Seah K."/>
            <person name="Emmerich C."/>
        </authorList>
    </citation>
    <scope>NUCLEOTIDE SEQUENCE</scope>
    <source>
        <strain evidence="5">ATCC30299</strain>
    </source>
</reference>
<feature type="compositionally biased region" description="Basic and acidic residues" evidence="3">
    <location>
        <begin position="58"/>
        <end position="75"/>
    </location>
</feature>
<dbReference type="InterPro" id="IPR050502">
    <property type="entry name" value="Euk_RNA-bind_prot"/>
</dbReference>
<feature type="domain" description="RRM" evidence="4">
    <location>
        <begin position="77"/>
        <end position="153"/>
    </location>
</feature>
<keyword evidence="6" id="KW-1185">Reference proteome</keyword>
<feature type="compositionally biased region" description="Low complexity" evidence="3">
    <location>
        <begin position="46"/>
        <end position="57"/>
    </location>
</feature>
<dbReference type="Gene3D" id="3.30.70.330">
    <property type="match status" value="2"/>
</dbReference>
<feature type="region of interest" description="Disordered" evidence="3">
    <location>
        <begin position="1"/>
        <end position="83"/>
    </location>
</feature>
<feature type="region of interest" description="Disordered" evidence="3">
    <location>
        <begin position="240"/>
        <end position="268"/>
    </location>
</feature>
<dbReference type="GO" id="GO:0003729">
    <property type="term" value="F:mRNA binding"/>
    <property type="evidence" value="ECO:0007669"/>
    <property type="project" value="TreeGrafter"/>
</dbReference>
<evidence type="ECO:0000256" key="3">
    <source>
        <dbReference type="SAM" id="MobiDB-lite"/>
    </source>
</evidence>
<name>A0AAU9K526_9CILI</name>
<evidence type="ECO:0000313" key="5">
    <source>
        <dbReference type="EMBL" id="CAG9333008.1"/>
    </source>
</evidence>
<keyword evidence="1 2" id="KW-0694">RNA-binding</keyword>
<dbReference type="PROSITE" id="PS50102">
    <property type="entry name" value="RRM"/>
    <property type="match status" value="2"/>
</dbReference>
<dbReference type="InterPro" id="IPR000504">
    <property type="entry name" value="RRM_dom"/>
</dbReference>
<evidence type="ECO:0000313" key="6">
    <source>
        <dbReference type="Proteomes" id="UP001162131"/>
    </source>
</evidence>
<evidence type="ECO:0000259" key="4">
    <source>
        <dbReference type="PROSITE" id="PS50102"/>
    </source>
</evidence>
<proteinExistence type="predicted"/>
<feature type="compositionally biased region" description="Basic and acidic residues" evidence="3">
    <location>
        <begin position="240"/>
        <end position="249"/>
    </location>
</feature>
<dbReference type="InterPro" id="IPR012677">
    <property type="entry name" value="Nucleotide-bd_a/b_plait_sf"/>
</dbReference>
<feature type="region of interest" description="Disordered" evidence="3">
    <location>
        <begin position="148"/>
        <end position="169"/>
    </location>
</feature>
<feature type="domain" description="RRM" evidence="4">
    <location>
        <begin position="170"/>
        <end position="246"/>
    </location>
</feature>
<accession>A0AAU9K526</accession>
<evidence type="ECO:0000256" key="2">
    <source>
        <dbReference type="PROSITE-ProRule" id="PRU00176"/>
    </source>
</evidence>
<dbReference type="PANTHER" id="PTHR48025">
    <property type="entry name" value="OS02G0815200 PROTEIN"/>
    <property type="match status" value="1"/>
</dbReference>
<dbReference type="InterPro" id="IPR035979">
    <property type="entry name" value="RBD_domain_sf"/>
</dbReference>
<evidence type="ECO:0000256" key="1">
    <source>
        <dbReference type="ARBA" id="ARBA00022884"/>
    </source>
</evidence>
<sequence length="268" mass="29214">MGKYAKGSDESSGSEQEYKSSSKKYEHDSDSDDPRYKGSSSKKNKGYGSPGSSGSDSHPQKRQREPASYEDKGDEQSEVFVGGLSWEADDSDLQKFFKNCGSITNIKILKNDQGKSKGSAFIKFSSPEEAQEAIRLNGSEHMGRTLRINLSGDKPNKHRESGGSGRGSTSTVFVGNLPYNADENNLTDFFSDCGSIKQVRIAHDQDGNKRGFAHVEFESTDSADAAIKLNGKELEGRELKIDFAGEKRSGGSSRGGRGRGGRGRPRRY</sequence>
<dbReference type="Proteomes" id="UP001162131">
    <property type="component" value="Unassembled WGS sequence"/>
</dbReference>
<feature type="compositionally biased region" description="Basic and acidic residues" evidence="3">
    <location>
        <begin position="16"/>
        <end position="36"/>
    </location>
</feature>
<feature type="compositionally biased region" description="Basic residues" evidence="3">
    <location>
        <begin position="256"/>
        <end position="268"/>
    </location>
</feature>
<protein>
    <recommendedName>
        <fullName evidence="4">RRM domain-containing protein</fullName>
    </recommendedName>
</protein>
<dbReference type="Pfam" id="PF00076">
    <property type="entry name" value="RRM_1"/>
    <property type="match status" value="2"/>
</dbReference>
<dbReference type="AlphaFoldDB" id="A0AAU9K526"/>
<comment type="caution">
    <text evidence="5">The sequence shown here is derived from an EMBL/GenBank/DDBJ whole genome shotgun (WGS) entry which is preliminary data.</text>
</comment>
<gene>
    <name evidence="5" type="ORF">BSTOLATCC_MIC57829</name>
</gene>
<dbReference type="CDD" id="cd00590">
    <property type="entry name" value="RRM_SF"/>
    <property type="match status" value="1"/>
</dbReference>
<dbReference type="EMBL" id="CAJZBQ010000056">
    <property type="protein sequence ID" value="CAG9333008.1"/>
    <property type="molecule type" value="Genomic_DNA"/>
</dbReference>
<dbReference type="SMART" id="SM00360">
    <property type="entry name" value="RRM"/>
    <property type="match status" value="2"/>
</dbReference>